<evidence type="ECO:0000259" key="8">
    <source>
        <dbReference type="SMART" id="SM00479"/>
    </source>
</evidence>
<keyword evidence="5" id="KW-0378">Hydrolase</keyword>
<reference evidence="9 10" key="1">
    <citation type="submission" date="2017-12" db="EMBL/GenBank/DDBJ databases">
        <title>Phylogenetic diversity of female urinary microbiome.</title>
        <authorList>
            <person name="Thomas-White K."/>
            <person name="Wolfe A.J."/>
        </authorList>
    </citation>
    <scope>NUCLEOTIDE SEQUENCE [LARGE SCALE GENOMIC DNA]</scope>
    <source>
        <strain evidence="9 10">UMB0898</strain>
    </source>
</reference>
<dbReference type="GO" id="GO:0045004">
    <property type="term" value="P:DNA replication proofreading"/>
    <property type="evidence" value="ECO:0007669"/>
    <property type="project" value="TreeGrafter"/>
</dbReference>
<protein>
    <recommendedName>
        <fullName evidence="7">DNA polymerase III polC-type</fullName>
    </recommendedName>
</protein>
<dbReference type="SUPFAM" id="SSF53098">
    <property type="entry name" value="Ribonuclease H-like"/>
    <property type="match status" value="1"/>
</dbReference>
<dbReference type="SMART" id="SM00479">
    <property type="entry name" value="EXOIII"/>
    <property type="match status" value="1"/>
</dbReference>
<dbReference type="GO" id="GO:0003677">
    <property type="term" value="F:DNA binding"/>
    <property type="evidence" value="ECO:0007669"/>
    <property type="project" value="InterPro"/>
</dbReference>
<keyword evidence="6" id="KW-0239">DNA-directed DNA polymerase</keyword>
<keyword evidence="5" id="KW-0269">Exonuclease</keyword>
<dbReference type="PANTHER" id="PTHR30231">
    <property type="entry name" value="DNA POLYMERASE III SUBUNIT EPSILON"/>
    <property type="match status" value="1"/>
</dbReference>
<gene>
    <name evidence="9" type="ORF">CYJ57_04810</name>
</gene>
<dbReference type="AlphaFoldDB" id="A0A2I1K0L2"/>
<dbReference type="GO" id="GO:0008408">
    <property type="term" value="F:3'-5' exonuclease activity"/>
    <property type="evidence" value="ECO:0007669"/>
    <property type="project" value="TreeGrafter"/>
</dbReference>
<organism evidence="9 10">
    <name type="scientific">Falseniella ignava</name>
    <dbReference type="NCBI Taxonomy" id="137730"/>
    <lineage>
        <taxon>Bacteria</taxon>
        <taxon>Bacillati</taxon>
        <taxon>Bacillota</taxon>
        <taxon>Bacilli</taxon>
        <taxon>Lactobacillales</taxon>
        <taxon>Aerococcaceae</taxon>
        <taxon>Falseniella</taxon>
    </lineage>
</organism>
<dbReference type="GO" id="GO:0005829">
    <property type="term" value="C:cytosol"/>
    <property type="evidence" value="ECO:0007669"/>
    <property type="project" value="TreeGrafter"/>
</dbReference>
<dbReference type="Proteomes" id="UP000234384">
    <property type="component" value="Unassembled WGS sequence"/>
</dbReference>
<evidence type="ECO:0000256" key="7">
    <source>
        <dbReference type="ARBA" id="ARBA00070925"/>
    </source>
</evidence>
<keyword evidence="2" id="KW-0548">Nucleotidyltransferase</keyword>
<dbReference type="PANTHER" id="PTHR30231:SF41">
    <property type="entry name" value="DNA POLYMERASE III SUBUNIT EPSILON"/>
    <property type="match status" value="1"/>
</dbReference>
<dbReference type="CDD" id="cd06127">
    <property type="entry name" value="DEDDh"/>
    <property type="match status" value="1"/>
</dbReference>
<proteinExistence type="predicted"/>
<evidence type="ECO:0000256" key="5">
    <source>
        <dbReference type="ARBA" id="ARBA00022839"/>
    </source>
</evidence>
<dbReference type="Gene3D" id="3.30.420.10">
    <property type="entry name" value="Ribonuclease H-like superfamily/Ribonuclease H"/>
    <property type="match status" value="1"/>
</dbReference>
<evidence type="ECO:0000256" key="4">
    <source>
        <dbReference type="ARBA" id="ARBA00022722"/>
    </source>
</evidence>
<dbReference type="InterPro" id="IPR006054">
    <property type="entry name" value="DnaQ"/>
</dbReference>
<dbReference type="NCBIfam" id="TIGR00573">
    <property type="entry name" value="dnaq"/>
    <property type="match status" value="1"/>
</dbReference>
<keyword evidence="3" id="KW-0235">DNA replication</keyword>
<dbReference type="InterPro" id="IPR036397">
    <property type="entry name" value="RNaseH_sf"/>
</dbReference>
<keyword evidence="1" id="KW-0808">Transferase</keyword>
<dbReference type="InterPro" id="IPR012337">
    <property type="entry name" value="RNaseH-like_sf"/>
</dbReference>
<dbReference type="GO" id="GO:0003887">
    <property type="term" value="F:DNA-directed DNA polymerase activity"/>
    <property type="evidence" value="ECO:0007669"/>
    <property type="project" value="UniProtKB-KW"/>
</dbReference>
<evidence type="ECO:0000256" key="3">
    <source>
        <dbReference type="ARBA" id="ARBA00022705"/>
    </source>
</evidence>
<evidence type="ECO:0000313" key="9">
    <source>
        <dbReference type="EMBL" id="PKY89062.1"/>
    </source>
</evidence>
<accession>A0A2I1K0L2</accession>
<evidence type="ECO:0000256" key="6">
    <source>
        <dbReference type="ARBA" id="ARBA00022932"/>
    </source>
</evidence>
<dbReference type="EMBL" id="PKHE01000010">
    <property type="protein sequence ID" value="PKY89062.1"/>
    <property type="molecule type" value="Genomic_DNA"/>
</dbReference>
<name>A0A2I1K0L2_9LACT</name>
<evidence type="ECO:0000313" key="10">
    <source>
        <dbReference type="Proteomes" id="UP000234384"/>
    </source>
</evidence>
<dbReference type="OrthoDB" id="9803913at2"/>
<evidence type="ECO:0000256" key="1">
    <source>
        <dbReference type="ARBA" id="ARBA00022679"/>
    </source>
</evidence>
<dbReference type="Pfam" id="PF00929">
    <property type="entry name" value="RNase_T"/>
    <property type="match status" value="1"/>
</dbReference>
<dbReference type="InterPro" id="IPR013520">
    <property type="entry name" value="Ribonucl_H"/>
</dbReference>
<keyword evidence="4" id="KW-0540">Nuclease</keyword>
<dbReference type="FunFam" id="3.30.420.10:FF:000045">
    <property type="entry name" value="3'-5' exonuclease DinG"/>
    <property type="match status" value="1"/>
</dbReference>
<dbReference type="RefSeq" id="WP_101954293.1">
    <property type="nucleotide sequence ID" value="NZ_PKHE01000010.1"/>
</dbReference>
<comment type="caution">
    <text evidence="9">The sequence shown here is derived from an EMBL/GenBank/DDBJ whole genome shotgun (WGS) entry which is preliminary data.</text>
</comment>
<evidence type="ECO:0000256" key="2">
    <source>
        <dbReference type="ARBA" id="ARBA00022695"/>
    </source>
</evidence>
<sequence>MSNKYPRIAIVDLEATGPNIEDGDEIIQLAALIIENNQVVEEHSQTINPGRSIPEPIQKLTGITDQDVAGCPSFEEIAKEWYDLLYDCYFVAHNTAFDLKVLQEEFAKYHLTFNPKSIDTVKLSKIFLPEAKGFNLMELSMELGIPFTDAHQAIEDARMTRYLITELAQRCLNLEPTERSILQSITQKIDFGTSFFVSEPEHFIIKPNLEVTQLPELEPTESLDIIHHDALSSSKVDYILNQWNQNPHSILEDPIRPIDTATLMTLIDRFLEHQATIIVTEQESTQLKIKMIACHQQCNVVHLRHPRRYLCREQLIKLVHLLDQIKINSHDLTIVAATYYWQTTRTILDLTTLNQELDIVGVLQRYHKSESSIFSNSYYDAIEKAKKADIIMMTPVDFHFLFSSPSDLYESFMDRSVIILDAFDYFNSISDYSELKLPISEGLTLWSRWLHLFSEAGLDYSYQLLDQLIQSGYQLTDSLIRVLKQFDSSSKQQESVSLTIDATDHLVEKIHQTVQRMVRIVNELIQLDSLSIIDQDANEVINQWQQRLTGFIMKDSNQLLYLTATRIRNEFYRLVLRKKPLILQSKYLKYLNQFNQVLLISLGGYQDYQQQRGYHRWVDLDGFDYLKLPLSFYPPGVRVSLPIEYLARVQDIERMEDLAEYMSKHLMDHATIIIIVSNKQQAKSLYHILMDRPSLDSYLIQAQSVTSNRHKIRRRMIEQDKNIIILTRKGFLSEEWQQFNHEGVIILFNLPFVAMNHVWLQGQISLFNAQHPNQNYDNFKAVQLPQMILNMKRLLMRFNEDYPEYAIYLWDQRIMTKEYSQTVFAQLNKLAQFEIE</sequence>
<feature type="domain" description="Exonuclease" evidence="8">
    <location>
        <begin position="7"/>
        <end position="173"/>
    </location>
</feature>